<dbReference type="Proteomes" id="UP000298653">
    <property type="component" value="Chromosome"/>
</dbReference>
<accession>A0A4P8ILY8</accession>
<protein>
    <submittedName>
        <fullName evidence="1">Cob(I)alamin adenosyltransferase</fullName>
        <ecNumber evidence="1">2.5.1.17</ecNumber>
    </submittedName>
</protein>
<organism evidence="1 2">
    <name type="scientific">Anaerostipes rhamnosivorans</name>
    <dbReference type="NCBI Taxonomy" id="1229621"/>
    <lineage>
        <taxon>Bacteria</taxon>
        <taxon>Bacillati</taxon>
        <taxon>Bacillota</taxon>
        <taxon>Clostridia</taxon>
        <taxon>Lachnospirales</taxon>
        <taxon>Lachnospiraceae</taxon>
        <taxon>Anaerostipes</taxon>
    </lineage>
</organism>
<reference evidence="1 2" key="1">
    <citation type="submission" date="2019-05" db="EMBL/GenBank/DDBJ databases">
        <title>Complete genome sequencing of Anaerostipes rhamnosivorans.</title>
        <authorList>
            <person name="Bui T.P.N."/>
            <person name="de Vos W.M."/>
        </authorList>
    </citation>
    <scope>NUCLEOTIDE SEQUENCE [LARGE SCALE GENOMIC DNA]</scope>
    <source>
        <strain evidence="1 2">1y2</strain>
    </source>
</reference>
<evidence type="ECO:0000313" key="1">
    <source>
        <dbReference type="EMBL" id="QCP36189.1"/>
    </source>
</evidence>
<dbReference type="GO" id="GO:0008817">
    <property type="term" value="F:corrinoid adenosyltransferase activity"/>
    <property type="evidence" value="ECO:0007669"/>
    <property type="project" value="UniProtKB-EC"/>
</dbReference>
<dbReference type="Pfam" id="PF02572">
    <property type="entry name" value="CobA_CobO_BtuR"/>
    <property type="match status" value="1"/>
</dbReference>
<dbReference type="GO" id="GO:0009236">
    <property type="term" value="P:cobalamin biosynthetic process"/>
    <property type="evidence" value="ECO:0007669"/>
    <property type="project" value="InterPro"/>
</dbReference>
<dbReference type="PIRSF" id="PIRSF015617">
    <property type="entry name" value="Adensltrnsf_CobA"/>
    <property type="match status" value="1"/>
</dbReference>
<sequence>MKGRVEVYCGQGKGKTSSALGHCIKAAGQGKQVIIVQFLKGKDTEEISFIRRLEPEIQLFSFEKYDQHYMDLTPEQKKEQEHFIGNGLCYTKKVIDTRQCDVLVLDEVLGLLDLGLLTEKELVALIAGRDEELEVIMTGRSLPDSLKDWADDIYCISTIKES</sequence>
<dbReference type="SUPFAM" id="SSF52540">
    <property type="entry name" value="P-loop containing nucleoside triphosphate hydrolases"/>
    <property type="match status" value="1"/>
</dbReference>
<dbReference type="RefSeq" id="WP_137329454.1">
    <property type="nucleotide sequence ID" value="NZ_CP040058.1"/>
</dbReference>
<keyword evidence="1" id="KW-0808">Transferase</keyword>
<evidence type="ECO:0000313" key="2">
    <source>
        <dbReference type="Proteomes" id="UP000298653"/>
    </source>
</evidence>
<dbReference type="PANTHER" id="PTHR46638:SF1">
    <property type="entry name" value="CORRINOID ADENOSYLTRANSFERASE"/>
    <property type="match status" value="1"/>
</dbReference>
<dbReference type="PANTHER" id="PTHR46638">
    <property type="entry name" value="CORRINOID ADENOSYLTRANSFERASE"/>
    <property type="match status" value="1"/>
</dbReference>
<dbReference type="GO" id="GO:0005524">
    <property type="term" value="F:ATP binding"/>
    <property type="evidence" value="ECO:0007669"/>
    <property type="project" value="InterPro"/>
</dbReference>
<dbReference type="AlphaFoldDB" id="A0A4P8ILY8"/>
<dbReference type="InterPro" id="IPR027417">
    <property type="entry name" value="P-loop_NTPase"/>
</dbReference>
<dbReference type="InterPro" id="IPR003724">
    <property type="entry name" value="CblAdoTrfase_CobA"/>
</dbReference>
<keyword evidence="2" id="KW-1185">Reference proteome</keyword>
<name>A0A4P8ILY8_9FIRM</name>
<dbReference type="EMBL" id="CP040058">
    <property type="protein sequence ID" value="QCP36189.1"/>
    <property type="molecule type" value="Genomic_DNA"/>
</dbReference>
<dbReference type="KEGG" id="arf:AR1Y2_2735"/>
<dbReference type="OrthoDB" id="9810309at2"/>
<dbReference type="Gene3D" id="3.40.50.300">
    <property type="entry name" value="P-loop containing nucleotide triphosphate hydrolases"/>
    <property type="match status" value="1"/>
</dbReference>
<gene>
    <name evidence="1" type="ORF">AR1Y2_2735</name>
</gene>
<dbReference type="EC" id="2.5.1.17" evidence="1"/>
<proteinExistence type="predicted"/>